<keyword evidence="2" id="KW-1185">Reference proteome</keyword>
<dbReference type="EMBL" id="JAMZMK010000259">
    <property type="protein sequence ID" value="KAI7756796.1"/>
    <property type="molecule type" value="Genomic_DNA"/>
</dbReference>
<reference evidence="1" key="1">
    <citation type="submission" date="2022-06" db="EMBL/GenBank/DDBJ databases">
        <title>Uncovering the hologenomic basis of an extraordinary plant invasion.</title>
        <authorList>
            <person name="Bieker V.C."/>
            <person name="Martin M.D."/>
            <person name="Gilbert T."/>
            <person name="Hodgins K."/>
            <person name="Battlay P."/>
            <person name="Petersen B."/>
            <person name="Wilson J."/>
        </authorList>
    </citation>
    <scope>NUCLEOTIDE SEQUENCE</scope>
    <source>
        <strain evidence="1">AA19_3_7</strain>
        <tissue evidence="1">Leaf</tissue>
    </source>
</reference>
<comment type="caution">
    <text evidence="1">The sequence shown here is derived from an EMBL/GenBank/DDBJ whole genome shotgun (WGS) entry which is preliminary data.</text>
</comment>
<gene>
    <name evidence="1" type="ORF">M8C21_014467</name>
</gene>
<accession>A0AAD5D981</accession>
<evidence type="ECO:0000313" key="1">
    <source>
        <dbReference type="EMBL" id="KAI7756796.1"/>
    </source>
</evidence>
<protein>
    <submittedName>
        <fullName evidence="1">Uncharacterized protein</fullName>
    </submittedName>
</protein>
<sequence>MELNQQIMRI</sequence>
<proteinExistence type="predicted"/>
<dbReference type="Proteomes" id="UP001206925">
    <property type="component" value="Unassembled WGS sequence"/>
</dbReference>
<evidence type="ECO:0000313" key="2">
    <source>
        <dbReference type="Proteomes" id="UP001206925"/>
    </source>
</evidence>
<name>A0AAD5D981_AMBAR</name>
<organism evidence="1 2">
    <name type="scientific">Ambrosia artemisiifolia</name>
    <name type="common">Common ragweed</name>
    <dbReference type="NCBI Taxonomy" id="4212"/>
    <lineage>
        <taxon>Eukaryota</taxon>
        <taxon>Viridiplantae</taxon>
        <taxon>Streptophyta</taxon>
        <taxon>Embryophyta</taxon>
        <taxon>Tracheophyta</taxon>
        <taxon>Spermatophyta</taxon>
        <taxon>Magnoliopsida</taxon>
        <taxon>eudicotyledons</taxon>
        <taxon>Gunneridae</taxon>
        <taxon>Pentapetalae</taxon>
        <taxon>asterids</taxon>
        <taxon>campanulids</taxon>
        <taxon>Asterales</taxon>
        <taxon>Asteraceae</taxon>
        <taxon>Asteroideae</taxon>
        <taxon>Heliantheae alliance</taxon>
        <taxon>Heliantheae</taxon>
        <taxon>Ambrosia</taxon>
    </lineage>
</organism>